<dbReference type="RefSeq" id="WP_184676120.1">
    <property type="nucleotide sequence ID" value="NZ_JACHGY010000001.1"/>
</dbReference>
<feature type="transmembrane region" description="Helical" evidence="1">
    <location>
        <begin position="401"/>
        <end position="421"/>
    </location>
</feature>
<comment type="caution">
    <text evidence="2">The sequence shown here is derived from an EMBL/GenBank/DDBJ whole genome shotgun (WGS) entry which is preliminary data.</text>
</comment>
<keyword evidence="1" id="KW-0472">Membrane</keyword>
<evidence type="ECO:0000313" key="3">
    <source>
        <dbReference type="Proteomes" id="UP000541810"/>
    </source>
</evidence>
<feature type="transmembrane region" description="Helical" evidence="1">
    <location>
        <begin position="6"/>
        <end position="28"/>
    </location>
</feature>
<proteinExistence type="predicted"/>
<keyword evidence="1" id="KW-0812">Transmembrane</keyword>
<feature type="transmembrane region" description="Helical" evidence="1">
    <location>
        <begin position="223"/>
        <end position="254"/>
    </location>
</feature>
<feature type="transmembrane region" description="Helical" evidence="1">
    <location>
        <begin position="338"/>
        <end position="357"/>
    </location>
</feature>
<feature type="transmembrane region" description="Helical" evidence="1">
    <location>
        <begin position="369"/>
        <end position="394"/>
    </location>
</feature>
<accession>A0A7X0H3S2</accession>
<dbReference type="EMBL" id="JACHGY010000001">
    <property type="protein sequence ID" value="MBB6428726.1"/>
    <property type="molecule type" value="Genomic_DNA"/>
</dbReference>
<feature type="transmembrane region" description="Helical" evidence="1">
    <location>
        <begin position="40"/>
        <end position="61"/>
    </location>
</feature>
<keyword evidence="3" id="KW-1185">Reference proteome</keyword>
<evidence type="ECO:0008006" key="4">
    <source>
        <dbReference type="Google" id="ProtNLM"/>
    </source>
</evidence>
<sequence length="465" mass="51180">MIVPDAALLWTVWIGSAVIWLGLSLLVFRRNKLTRKHAPWIILGVAAVVRLGYVFFMPVSMSDDIWRYVYDGQMLAAGQNPYGAAPIESIEASTASGDYESSEWMTWINNKELVTIYQPTSQWIFAGVAKTYNFWAGEAGTGVGAATAFRLAFALIDLLIVLLLLVQLKSLGRSPWWAVMYAWSPLVIVETSWAGHQDGIGIAAMIGSLMLAQRAWRWEGQRLAVWCAIGAGVLLALAAGVKPIVMPLALLMAWKLRSEVGGWGRIFLAAGSCVLALVLLYVPFTLMAGGLDGMFETSRQFVERWSFNGSLHPLIEAGVQPFLSEGPVWEMQKQAKRWADLVSGVLLMGVLVLAMLFHRVPWRAATTFFFAMVCLSSTVHPWYLLWAMALLPVAWSAGRTIVGPAVWVASLTLPWSYWAWVNYANGGAFDGEYQIGTGLTLAVWLPVYAALGWGAWKVRGVRGEG</sequence>
<evidence type="ECO:0000313" key="2">
    <source>
        <dbReference type="EMBL" id="MBB6428726.1"/>
    </source>
</evidence>
<keyword evidence="1" id="KW-1133">Transmembrane helix</keyword>
<dbReference type="Proteomes" id="UP000541810">
    <property type="component" value="Unassembled WGS sequence"/>
</dbReference>
<protein>
    <recommendedName>
        <fullName evidence="4">DUF2029 domain-containing protein</fullName>
    </recommendedName>
</protein>
<evidence type="ECO:0000256" key="1">
    <source>
        <dbReference type="SAM" id="Phobius"/>
    </source>
</evidence>
<feature type="transmembrane region" description="Helical" evidence="1">
    <location>
        <begin position="433"/>
        <end position="456"/>
    </location>
</feature>
<feature type="transmembrane region" description="Helical" evidence="1">
    <location>
        <begin position="148"/>
        <end position="168"/>
    </location>
</feature>
<dbReference type="AlphaFoldDB" id="A0A7X0H3S2"/>
<reference evidence="2 3" key="1">
    <citation type="submission" date="2020-08" db="EMBL/GenBank/DDBJ databases">
        <title>Genomic Encyclopedia of Type Strains, Phase IV (KMG-IV): sequencing the most valuable type-strain genomes for metagenomic binning, comparative biology and taxonomic classification.</title>
        <authorList>
            <person name="Goeker M."/>
        </authorList>
    </citation>
    <scope>NUCLEOTIDE SEQUENCE [LARGE SCALE GENOMIC DNA]</scope>
    <source>
        <strain evidence="2 3">DSM 103725</strain>
    </source>
</reference>
<name>A0A7X0H3S2_9BACT</name>
<organism evidence="2 3">
    <name type="scientific">Algisphaera agarilytica</name>
    <dbReference type="NCBI Taxonomy" id="1385975"/>
    <lineage>
        <taxon>Bacteria</taxon>
        <taxon>Pseudomonadati</taxon>
        <taxon>Planctomycetota</taxon>
        <taxon>Phycisphaerae</taxon>
        <taxon>Phycisphaerales</taxon>
        <taxon>Phycisphaeraceae</taxon>
        <taxon>Algisphaera</taxon>
    </lineage>
</organism>
<feature type="transmembrane region" description="Helical" evidence="1">
    <location>
        <begin position="266"/>
        <end position="291"/>
    </location>
</feature>
<gene>
    <name evidence="2" type="ORF">HNQ40_000532</name>
</gene>